<dbReference type="OrthoDB" id="5357734at2759"/>
<evidence type="ECO:0000313" key="3">
    <source>
        <dbReference type="EMBL" id="KXX81530.1"/>
    </source>
</evidence>
<gene>
    <name evidence="3" type="ORF">MMYC01_202495</name>
</gene>
<dbReference type="Pfam" id="PF11374">
    <property type="entry name" value="DUF3176"/>
    <property type="match status" value="1"/>
</dbReference>
<dbReference type="AlphaFoldDB" id="A0A175WEG2"/>
<keyword evidence="4" id="KW-1185">Reference proteome</keyword>
<protein>
    <submittedName>
        <fullName evidence="3">Uncharacterized protein</fullName>
    </submittedName>
</protein>
<evidence type="ECO:0000256" key="1">
    <source>
        <dbReference type="SAM" id="MobiDB-lite"/>
    </source>
</evidence>
<dbReference type="PROSITE" id="PS51257">
    <property type="entry name" value="PROKAR_LIPOPROTEIN"/>
    <property type="match status" value="1"/>
</dbReference>
<comment type="caution">
    <text evidence="3">The sequence shown here is derived from an EMBL/GenBank/DDBJ whole genome shotgun (WGS) entry which is preliminary data.</text>
</comment>
<keyword evidence="2" id="KW-0812">Transmembrane</keyword>
<dbReference type="VEuPathDB" id="FungiDB:MMYC01_202495"/>
<dbReference type="PANTHER" id="PTHR37576:SF2">
    <property type="entry name" value="DEFECT AT LOW TEMPERATURE PROTEIN 1"/>
    <property type="match status" value="1"/>
</dbReference>
<proteinExistence type="predicted"/>
<organism evidence="3 4">
    <name type="scientific">Madurella mycetomatis</name>
    <dbReference type="NCBI Taxonomy" id="100816"/>
    <lineage>
        <taxon>Eukaryota</taxon>
        <taxon>Fungi</taxon>
        <taxon>Dikarya</taxon>
        <taxon>Ascomycota</taxon>
        <taxon>Pezizomycotina</taxon>
        <taxon>Sordariomycetes</taxon>
        <taxon>Sordariomycetidae</taxon>
        <taxon>Sordariales</taxon>
        <taxon>Sordariales incertae sedis</taxon>
        <taxon>Madurella</taxon>
    </lineage>
</organism>
<feature type="transmembrane region" description="Helical" evidence="2">
    <location>
        <begin position="51"/>
        <end position="78"/>
    </location>
</feature>
<sequence>MESAGKSFFQWTPWLGIASLTTMLACTIASAIVVAVSHDKDVETWGIQPTVWLAIFSATSNIAFSSALATGIAVRFWLRAERGAEPSQLHYIWDHGRGFGFLSAFRAGSDARKVALLATAAYIVQFASGPLLQRAIYQATQDRTSEGVMFLDMSNRIPDGWFGFWDTSGGVRQHRRSITVSQEWYRNDTITLPDQEGYRCDGTCHGHVRGAGFVETCVSSTRPLDLSTELSNYSTVFLINSDIIDNGTNWDNTPHPFLNLTIMYVADVQGQCQATLHIDTCYLSSAVVEYPVTIQNTSLALRTNDLDSLRFISNYISSGDRLDAPAGAGVGPLASLNHFIQYRHRDNATAVYHSDIDKWLYSGPGPGLLADIFLQAEPPASLASPALNPCRLTWSSPTRYLLTAMHDYMFRVAHRVGNGTDRQTFAARRTATVLVFRSGQGVPGRGAGGGAVRHRAGREPGVGLGVSGARG</sequence>
<reference evidence="3 4" key="1">
    <citation type="journal article" date="2016" name="Genome Announc.">
        <title>Genome Sequence of Madurella mycetomatis mm55, Isolated from a Human Mycetoma Case in Sudan.</title>
        <authorList>
            <person name="Smit S."/>
            <person name="Derks M.F."/>
            <person name="Bervoets S."/>
            <person name="Fahal A."/>
            <person name="van Leeuwen W."/>
            <person name="van Belkum A."/>
            <person name="van de Sande W.W."/>
        </authorList>
    </citation>
    <scope>NUCLEOTIDE SEQUENCE [LARGE SCALE GENOMIC DNA]</scope>
    <source>
        <strain evidence="4">mm55</strain>
    </source>
</reference>
<keyword evidence="2" id="KW-1133">Transmembrane helix</keyword>
<evidence type="ECO:0000313" key="4">
    <source>
        <dbReference type="Proteomes" id="UP000078237"/>
    </source>
</evidence>
<dbReference type="STRING" id="100816.A0A175WEG2"/>
<dbReference type="PANTHER" id="PTHR37576">
    <property type="entry name" value="DEFECT AT LOW TEMPERATURE PROTEIN 1"/>
    <property type="match status" value="1"/>
</dbReference>
<feature type="transmembrane region" description="Helical" evidence="2">
    <location>
        <begin position="12"/>
        <end position="36"/>
    </location>
</feature>
<dbReference type="EMBL" id="LCTW02000033">
    <property type="protein sequence ID" value="KXX81530.1"/>
    <property type="molecule type" value="Genomic_DNA"/>
</dbReference>
<accession>A0A175WEG2</accession>
<evidence type="ECO:0000256" key="2">
    <source>
        <dbReference type="SAM" id="Phobius"/>
    </source>
</evidence>
<feature type="region of interest" description="Disordered" evidence="1">
    <location>
        <begin position="445"/>
        <end position="471"/>
    </location>
</feature>
<name>A0A175WEG2_9PEZI</name>
<keyword evidence="2" id="KW-0472">Membrane</keyword>
<feature type="compositionally biased region" description="Gly residues" evidence="1">
    <location>
        <begin position="460"/>
        <end position="471"/>
    </location>
</feature>
<dbReference type="InterPro" id="IPR021514">
    <property type="entry name" value="DUF3176"/>
</dbReference>
<dbReference type="Proteomes" id="UP000078237">
    <property type="component" value="Unassembled WGS sequence"/>
</dbReference>